<protein>
    <submittedName>
        <fullName evidence="2">Uncharacterized protein</fullName>
    </submittedName>
</protein>
<name>A0A5M3WG99_9ACTN</name>
<organism evidence="2 3">
    <name type="scientific">Acrocarpospora corrugata</name>
    <dbReference type="NCBI Taxonomy" id="35763"/>
    <lineage>
        <taxon>Bacteria</taxon>
        <taxon>Bacillati</taxon>
        <taxon>Actinomycetota</taxon>
        <taxon>Actinomycetes</taxon>
        <taxon>Streptosporangiales</taxon>
        <taxon>Streptosporangiaceae</taxon>
        <taxon>Acrocarpospora</taxon>
    </lineage>
</organism>
<accession>A0A5M3WG99</accession>
<keyword evidence="3" id="KW-1185">Reference proteome</keyword>
<dbReference type="OrthoDB" id="3540804at2"/>
<dbReference type="AlphaFoldDB" id="A0A5M3WG99"/>
<feature type="signal peptide" evidence="1">
    <location>
        <begin position="1"/>
        <end position="28"/>
    </location>
</feature>
<feature type="chain" id="PRO_5024460453" evidence="1">
    <location>
        <begin position="29"/>
        <end position="286"/>
    </location>
</feature>
<gene>
    <name evidence="2" type="ORF">Acor_82620</name>
</gene>
<evidence type="ECO:0000313" key="3">
    <source>
        <dbReference type="Proteomes" id="UP000334990"/>
    </source>
</evidence>
<evidence type="ECO:0000256" key="1">
    <source>
        <dbReference type="SAM" id="SignalP"/>
    </source>
</evidence>
<comment type="caution">
    <text evidence="2">The sequence shown here is derived from an EMBL/GenBank/DDBJ whole genome shotgun (WGS) entry which is preliminary data.</text>
</comment>
<reference evidence="2 3" key="1">
    <citation type="submission" date="2019-10" db="EMBL/GenBank/DDBJ databases">
        <title>Whole genome shotgun sequence of Acrocarpospora corrugata NBRC 13972.</title>
        <authorList>
            <person name="Ichikawa N."/>
            <person name="Kimura A."/>
            <person name="Kitahashi Y."/>
            <person name="Komaki H."/>
            <person name="Oguchi A."/>
        </authorList>
    </citation>
    <scope>NUCLEOTIDE SEQUENCE [LARGE SCALE GENOMIC DNA]</scope>
    <source>
        <strain evidence="2 3">NBRC 13972</strain>
    </source>
</reference>
<dbReference type="EMBL" id="BLAD01000137">
    <property type="protein sequence ID" value="GES06193.1"/>
    <property type="molecule type" value="Genomic_DNA"/>
</dbReference>
<evidence type="ECO:0000313" key="2">
    <source>
        <dbReference type="EMBL" id="GES06193.1"/>
    </source>
</evidence>
<dbReference type="Proteomes" id="UP000334990">
    <property type="component" value="Unassembled WGS sequence"/>
</dbReference>
<proteinExistence type="predicted"/>
<keyword evidence="1" id="KW-0732">Signal</keyword>
<dbReference type="RefSeq" id="WP_155342116.1">
    <property type="nucleotide sequence ID" value="NZ_BAAABN010000044.1"/>
</dbReference>
<sequence length="286" mass="27103">MKRMIKAVIAVATFGVAAAVSAPAVAQAQVVVVPPAVVSGDDPIGGLLNGLLGGLLGGGGGDPISGLLGPVTGLLGGSGSPVEQLTGTVSGLTGGLGGVTGGLGGVTGALPGISVKRLMSAEAAQTEDEQNSIDALLDSLQVSLGSVPADLNGTVGSLGGVVKDVTGAAARLTQTTKDLTSTVEHVVGSTEGAVAEVARVTEFGNLITGLPAIGDLNLTGTATPLAGKATAMDAAVAPAVDAVSTAPLAEAEAGTGSANLVKNVTDTATTLLGGLAPALPAAPGLN</sequence>